<organism evidence="3 4">
    <name type="scientific">Burkholderia territorii</name>
    <dbReference type="NCBI Taxonomy" id="1503055"/>
    <lineage>
        <taxon>Bacteria</taxon>
        <taxon>Pseudomonadati</taxon>
        <taxon>Pseudomonadota</taxon>
        <taxon>Betaproteobacteria</taxon>
        <taxon>Burkholderiales</taxon>
        <taxon>Burkholderiaceae</taxon>
        <taxon>Burkholderia</taxon>
        <taxon>Burkholderia cepacia complex</taxon>
    </lineage>
</organism>
<feature type="transmembrane region" description="Helical" evidence="2">
    <location>
        <begin position="49"/>
        <end position="71"/>
    </location>
</feature>
<reference evidence="3 4" key="1">
    <citation type="submission" date="2015-11" db="EMBL/GenBank/DDBJ databases">
        <title>Expanding the genomic diversity of Burkholderia species for the development of highly accurate diagnostics.</title>
        <authorList>
            <person name="Sahl J."/>
            <person name="Keim P."/>
            <person name="Wagner D."/>
        </authorList>
    </citation>
    <scope>NUCLEOTIDE SEQUENCE [LARGE SCALE GENOMIC DNA]</scope>
    <source>
        <strain evidence="3 4">MSMB793WGS</strain>
    </source>
</reference>
<dbReference type="Proteomes" id="UP000068016">
    <property type="component" value="Unassembled WGS sequence"/>
</dbReference>
<keyword evidence="2" id="KW-0812">Transmembrane</keyword>
<evidence type="ECO:0000256" key="2">
    <source>
        <dbReference type="SAM" id="Phobius"/>
    </source>
</evidence>
<keyword evidence="2" id="KW-0472">Membrane</keyword>
<evidence type="ECO:0000256" key="1">
    <source>
        <dbReference type="SAM" id="MobiDB-lite"/>
    </source>
</evidence>
<dbReference type="AlphaFoldDB" id="A0A108E641"/>
<accession>A0A108E641</accession>
<name>A0A108E641_9BURK</name>
<proteinExistence type="predicted"/>
<comment type="caution">
    <text evidence="3">The sequence shown here is derived from an EMBL/GenBank/DDBJ whole genome shotgun (WGS) entry which is preliminary data.</text>
</comment>
<keyword evidence="2" id="KW-1133">Transmembrane helix</keyword>
<feature type="compositionally biased region" description="Basic residues" evidence="1">
    <location>
        <begin position="93"/>
        <end position="102"/>
    </location>
</feature>
<sequence>MKRSELIGLLVLGVAVASLFDACRAAIGLEFWHLFAASQEDINVFCKTFVLDLLVLSALCILGPILVGLILGEFLTTQECITDHQTARERQLQRSRRRRAARLRSTGLGD</sequence>
<dbReference type="EMBL" id="LPLZ01000082">
    <property type="protein sequence ID" value="KWN05412.1"/>
    <property type="molecule type" value="Genomic_DNA"/>
</dbReference>
<evidence type="ECO:0000313" key="3">
    <source>
        <dbReference type="EMBL" id="KWN05412.1"/>
    </source>
</evidence>
<evidence type="ECO:0000313" key="4">
    <source>
        <dbReference type="Proteomes" id="UP000068016"/>
    </source>
</evidence>
<dbReference type="RefSeq" id="WP_060348685.1">
    <property type="nucleotide sequence ID" value="NZ_LPLZ01000082.1"/>
</dbReference>
<gene>
    <name evidence="3" type="ORF">WT83_29095</name>
</gene>
<feature type="region of interest" description="Disordered" evidence="1">
    <location>
        <begin position="91"/>
        <end position="110"/>
    </location>
</feature>
<protein>
    <submittedName>
        <fullName evidence="3">Uncharacterized protein</fullName>
    </submittedName>
</protein>